<evidence type="ECO:0000313" key="2">
    <source>
        <dbReference type="EMBL" id="OCL05736.1"/>
    </source>
</evidence>
<dbReference type="AlphaFoldDB" id="A0A8E2EVV3"/>
<organism evidence="2 3">
    <name type="scientific">Glonium stellatum</name>
    <dbReference type="NCBI Taxonomy" id="574774"/>
    <lineage>
        <taxon>Eukaryota</taxon>
        <taxon>Fungi</taxon>
        <taxon>Dikarya</taxon>
        <taxon>Ascomycota</taxon>
        <taxon>Pezizomycotina</taxon>
        <taxon>Dothideomycetes</taxon>
        <taxon>Pleosporomycetidae</taxon>
        <taxon>Gloniales</taxon>
        <taxon>Gloniaceae</taxon>
        <taxon>Glonium</taxon>
    </lineage>
</organism>
<feature type="signal peptide" evidence="1">
    <location>
        <begin position="1"/>
        <end position="24"/>
    </location>
</feature>
<accession>A0A8E2EVV3</accession>
<evidence type="ECO:0000313" key="3">
    <source>
        <dbReference type="Proteomes" id="UP000250140"/>
    </source>
</evidence>
<gene>
    <name evidence="2" type="ORF">AOQ84DRAFT_91965</name>
</gene>
<reference evidence="2 3" key="1">
    <citation type="journal article" date="2016" name="Nat. Commun.">
        <title>Ectomycorrhizal ecology is imprinted in the genome of the dominant symbiotic fungus Cenococcum geophilum.</title>
        <authorList>
            <consortium name="DOE Joint Genome Institute"/>
            <person name="Peter M."/>
            <person name="Kohler A."/>
            <person name="Ohm R.A."/>
            <person name="Kuo A."/>
            <person name="Krutzmann J."/>
            <person name="Morin E."/>
            <person name="Arend M."/>
            <person name="Barry K.W."/>
            <person name="Binder M."/>
            <person name="Choi C."/>
            <person name="Clum A."/>
            <person name="Copeland A."/>
            <person name="Grisel N."/>
            <person name="Haridas S."/>
            <person name="Kipfer T."/>
            <person name="LaButti K."/>
            <person name="Lindquist E."/>
            <person name="Lipzen A."/>
            <person name="Maire R."/>
            <person name="Meier B."/>
            <person name="Mihaltcheva S."/>
            <person name="Molinier V."/>
            <person name="Murat C."/>
            <person name="Poggeler S."/>
            <person name="Quandt C.A."/>
            <person name="Sperisen C."/>
            <person name="Tritt A."/>
            <person name="Tisserant E."/>
            <person name="Crous P.W."/>
            <person name="Henrissat B."/>
            <person name="Nehls U."/>
            <person name="Egli S."/>
            <person name="Spatafora J.W."/>
            <person name="Grigoriev I.V."/>
            <person name="Martin F.M."/>
        </authorList>
    </citation>
    <scope>NUCLEOTIDE SEQUENCE [LARGE SCALE GENOMIC DNA]</scope>
    <source>
        <strain evidence="2 3">CBS 207.34</strain>
    </source>
</reference>
<keyword evidence="1" id="KW-0732">Signal</keyword>
<name>A0A8E2EVV3_9PEZI</name>
<evidence type="ECO:0008006" key="4">
    <source>
        <dbReference type="Google" id="ProtNLM"/>
    </source>
</evidence>
<proteinExistence type="predicted"/>
<dbReference type="Proteomes" id="UP000250140">
    <property type="component" value="Unassembled WGS sequence"/>
</dbReference>
<evidence type="ECO:0000256" key="1">
    <source>
        <dbReference type="SAM" id="SignalP"/>
    </source>
</evidence>
<keyword evidence="3" id="KW-1185">Reference proteome</keyword>
<feature type="chain" id="PRO_5034291160" description="Secreted protein" evidence="1">
    <location>
        <begin position="25"/>
        <end position="86"/>
    </location>
</feature>
<protein>
    <recommendedName>
        <fullName evidence="4">Secreted protein</fullName>
    </recommendedName>
</protein>
<sequence>MSVAGEMCRLHALSLSAGLPSCLATASLMAPPSPTHQTKKYDKASNDGNRIATALGCSAGTALLNAKARPNPSESLSRAAKNVLFF</sequence>
<dbReference type="EMBL" id="KV750220">
    <property type="protein sequence ID" value="OCL05736.1"/>
    <property type="molecule type" value="Genomic_DNA"/>
</dbReference>